<feature type="domain" description="Rhodanese" evidence="1">
    <location>
        <begin position="33"/>
        <end position="132"/>
    </location>
</feature>
<keyword evidence="3" id="KW-1185">Reference proteome</keyword>
<protein>
    <recommendedName>
        <fullName evidence="1">Rhodanese domain-containing protein</fullName>
    </recommendedName>
</protein>
<dbReference type="OrthoDB" id="566238at2759"/>
<accession>A0A653D2K0</accession>
<dbReference type="GO" id="GO:0004792">
    <property type="term" value="F:thiosulfate-cyanide sulfurtransferase activity"/>
    <property type="evidence" value="ECO:0007669"/>
    <property type="project" value="TreeGrafter"/>
</dbReference>
<organism evidence="2 3">
    <name type="scientific">Callosobruchus maculatus</name>
    <name type="common">Southern cowpea weevil</name>
    <name type="synonym">Pulse bruchid</name>
    <dbReference type="NCBI Taxonomy" id="64391"/>
    <lineage>
        <taxon>Eukaryota</taxon>
        <taxon>Metazoa</taxon>
        <taxon>Ecdysozoa</taxon>
        <taxon>Arthropoda</taxon>
        <taxon>Hexapoda</taxon>
        <taxon>Insecta</taxon>
        <taxon>Pterygota</taxon>
        <taxon>Neoptera</taxon>
        <taxon>Endopterygota</taxon>
        <taxon>Coleoptera</taxon>
        <taxon>Polyphaga</taxon>
        <taxon>Cucujiformia</taxon>
        <taxon>Chrysomeloidea</taxon>
        <taxon>Chrysomelidae</taxon>
        <taxon>Bruchinae</taxon>
        <taxon>Bruchini</taxon>
        <taxon>Callosobruchus</taxon>
    </lineage>
</organism>
<reference evidence="2 3" key="1">
    <citation type="submission" date="2019-01" db="EMBL/GenBank/DDBJ databases">
        <authorList>
            <person name="Sayadi A."/>
        </authorList>
    </citation>
    <scope>NUCLEOTIDE SEQUENCE [LARGE SCALE GENOMIC DNA]</scope>
</reference>
<dbReference type="Pfam" id="PF00581">
    <property type="entry name" value="Rhodanese"/>
    <property type="match status" value="1"/>
</dbReference>
<evidence type="ECO:0000259" key="1">
    <source>
        <dbReference type="PROSITE" id="PS50206"/>
    </source>
</evidence>
<dbReference type="Gene3D" id="3.40.250.10">
    <property type="entry name" value="Rhodanese-like domain"/>
    <property type="match status" value="1"/>
</dbReference>
<dbReference type="PROSITE" id="PS50206">
    <property type="entry name" value="RHODANESE_3"/>
    <property type="match status" value="1"/>
</dbReference>
<sequence length="133" mass="15605">MQFSGWWLNTKQHQNMVFDRITYHEMKQLIDKMPANTTIIDVREHQEVRQTGVIGSSVNIPLSELKNALKKMNDKAFHKKYGVEKPAVTDHIIFYCLKEDRAERGADIVQSFGYKNIKIFEGGFELWEENEKN</sequence>
<dbReference type="AlphaFoldDB" id="A0A653D2K0"/>
<dbReference type="PANTHER" id="PTHR44086">
    <property type="entry name" value="THIOSULFATE SULFURTRANSFERASE RDL2, MITOCHONDRIAL-RELATED"/>
    <property type="match status" value="1"/>
</dbReference>
<gene>
    <name evidence="2" type="ORF">CALMAC_LOCUS13739</name>
</gene>
<dbReference type="SUPFAM" id="SSF52821">
    <property type="entry name" value="Rhodanese/Cell cycle control phosphatase"/>
    <property type="match status" value="1"/>
</dbReference>
<dbReference type="GO" id="GO:0005739">
    <property type="term" value="C:mitochondrion"/>
    <property type="evidence" value="ECO:0007669"/>
    <property type="project" value="TreeGrafter"/>
</dbReference>
<dbReference type="InterPro" id="IPR036873">
    <property type="entry name" value="Rhodanese-like_dom_sf"/>
</dbReference>
<name>A0A653D2K0_CALMS</name>
<proteinExistence type="predicted"/>
<dbReference type="Proteomes" id="UP000410492">
    <property type="component" value="Unassembled WGS sequence"/>
</dbReference>
<evidence type="ECO:0000313" key="3">
    <source>
        <dbReference type="Proteomes" id="UP000410492"/>
    </source>
</evidence>
<dbReference type="InterPro" id="IPR001763">
    <property type="entry name" value="Rhodanese-like_dom"/>
</dbReference>
<dbReference type="SMART" id="SM00450">
    <property type="entry name" value="RHOD"/>
    <property type="match status" value="1"/>
</dbReference>
<dbReference type="EMBL" id="CAACVG010009784">
    <property type="protein sequence ID" value="VEN54192.1"/>
    <property type="molecule type" value="Genomic_DNA"/>
</dbReference>
<evidence type="ECO:0000313" key="2">
    <source>
        <dbReference type="EMBL" id="VEN54192.1"/>
    </source>
</evidence>
<dbReference type="PANTHER" id="PTHR44086:SF10">
    <property type="entry name" value="THIOSULFATE SULFURTRANSFERASE_RHODANESE-LIKE DOMAIN-CONTAINING PROTEIN 3"/>
    <property type="match status" value="1"/>
</dbReference>